<evidence type="ECO:0000313" key="7">
    <source>
        <dbReference type="EMBL" id="TDN42407.1"/>
    </source>
</evidence>
<name>A0A4R6DCY3_9MICO</name>
<evidence type="ECO:0000313" key="8">
    <source>
        <dbReference type="Proteomes" id="UP000295764"/>
    </source>
</evidence>
<dbReference type="Pfam" id="PF01565">
    <property type="entry name" value="FAD_binding_4"/>
    <property type="match status" value="1"/>
</dbReference>
<keyword evidence="3" id="KW-0285">Flavoprotein</keyword>
<dbReference type="PANTHER" id="PTHR42973:SF39">
    <property type="entry name" value="FAD-BINDING PCMH-TYPE DOMAIN-CONTAINING PROTEIN"/>
    <property type="match status" value="1"/>
</dbReference>
<dbReference type="InterPro" id="IPR050416">
    <property type="entry name" value="FAD-linked_Oxidoreductase"/>
</dbReference>
<dbReference type="Gene3D" id="3.30.43.10">
    <property type="entry name" value="Uridine Diphospho-n-acetylenolpyruvylglucosamine Reductase, domain 2"/>
    <property type="match status" value="1"/>
</dbReference>
<dbReference type="InterPro" id="IPR036318">
    <property type="entry name" value="FAD-bd_PCMH-like_sf"/>
</dbReference>
<dbReference type="InterPro" id="IPR016169">
    <property type="entry name" value="FAD-bd_PCMH_sub2"/>
</dbReference>
<proteinExistence type="inferred from homology"/>
<dbReference type="SUPFAM" id="SSF56176">
    <property type="entry name" value="FAD-binding/transporter-associated domain-like"/>
    <property type="match status" value="1"/>
</dbReference>
<dbReference type="EMBL" id="SNVW01000012">
    <property type="protein sequence ID" value="TDN42407.1"/>
    <property type="molecule type" value="Genomic_DNA"/>
</dbReference>
<dbReference type="InterPro" id="IPR012951">
    <property type="entry name" value="BBE"/>
</dbReference>
<organism evidence="7 8">
    <name type="scientific">Curtobacterium flaccumfaciens</name>
    <dbReference type="NCBI Taxonomy" id="2035"/>
    <lineage>
        <taxon>Bacteria</taxon>
        <taxon>Bacillati</taxon>
        <taxon>Actinomycetota</taxon>
        <taxon>Actinomycetes</taxon>
        <taxon>Micrococcales</taxon>
        <taxon>Microbacteriaceae</taxon>
        <taxon>Curtobacterium</taxon>
    </lineage>
</organism>
<evidence type="ECO:0000256" key="5">
    <source>
        <dbReference type="ARBA" id="ARBA00023002"/>
    </source>
</evidence>
<dbReference type="PANTHER" id="PTHR42973">
    <property type="entry name" value="BINDING OXIDOREDUCTASE, PUTATIVE (AFU_ORTHOLOGUE AFUA_1G17690)-RELATED"/>
    <property type="match status" value="1"/>
</dbReference>
<dbReference type="Gene3D" id="3.30.465.10">
    <property type="match status" value="1"/>
</dbReference>
<dbReference type="OrthoDB" id="9775082at2"/>
<evidence type="ECO:0000256" key="4">
    <source>
        <dbReference type="ARBA" id="ARBA00022827"/>
    </source>
</evidence>
<dbReference type="AlphaFoldDB" id="A0A4R6DCY3"/>
<dbReference type="InterPro" id="IPR016167">
    <property type="entry name" value="FAD-bd_PCMH_sub1"/>
</dbReference>
<comment type="cofactor">
    <cofactor evidence="1">
        <name>FAD</name>
        <dbReference type="ChEBI" id="CHEBI:57692"/>
    </cofactor>
</comment>
<dbReference type="GO" id="GO:0071949">
    <property type="term" value="F:FAD binding"/>
    <property type="evidence" value="ECO:0007669"/>
    <property type="project" value="InterPro"/>
</dbReference>
<dbReference type="InterPro" id="IPR006093">
    <property type="entry name" value="Oxy_OxRdtase_FAD_BS"/>
</dbReference>
<comment type="similarity">
    <text evidence="2">Belongs to the oxygen-dependent FAD-linked oxidoreductase family.</text>
</comment>
<dbReference type="GO" id="GO:0016491">
    <property type="term" value="F:oxidoreductase activity"/>
    <property type="evidence" value="ECO:0007669"/>
    <property type="project" value="UniProtKB-KW"/>
</dbReference>
<dbReference type="PROSITE" id="PS00862">
    <property type="entry name" value="OX2_COVAL_FAD"/>
    <property type="match status" value="1"/>
</dbReference>
<evidence type="ECO:0000256" key="3">
    <source>
        <dbReference type="ARBA" id="ARBA00022630"/>
    </source>
</evidence>
<dbReference type="PROSITE" id="PS51387">
    <property type="entry name" value="FAD_PCMH"/>
    <property type="match status" value="1"/>
</dbReference>
<comment type="caution">
    <text evidence="7">The sequence shown here is derived from an EMBL/GenBank/DDBJ whole genome shotgun (WGS) entry which is preliminary data.</text>
</comment>
<evidence type="ECO:0000259" key="6">
    <source>
        <dbReference type="PROSITE" id="PS51387"/>
    </source>
</evidence>
<feature type="domain" description="FAD-binding PCMH-type" evidence="6">
    <location>
        <begin position="58"/>
        <end position="227"/>
    </location>
</feature>
<keyword evidence="4" id="KW-0274">FAD</keyword>
<dbReference type="Gene3D" id="3.40.462.20">
    <property type="match status" value="1"/>
</dbReference>
<protein>
    <submittedName>
        <fullName evidence="7">FAD/FMN-containing dehydrogenase</fullName>
    </submittedName>
</protein>
<gene>
    <name evidence="7" type="ORF">EDF64_11250</name>
</gene>
<dbReference type="Pfam" id="PF08031">
    <property type="entry name" value="BBE"/>
    <property type="match status" value="1"/>
</dbReference>
<dbReference type="InterPro" id="IPR016166">
    <property type="entry name" value="FAD-bd_PCMH"/>
</dbReference>
<evidence type="ECO:0000256" key="2">
    <source>
        <dbReference type="ARBA" id="ARBA00005466"/>
    </source>
</evidence>
<dbReference type="RefSeq" id="WP_133520792.1">
    <property type="nucleotide sequence ID" value="NZ_SNVW01000012.1"/>
</dbReference>
<accession>A0A4R6DCY3</accession>
<sequence length="476" mass="49678">MSQTIPDDTEDTDDTVDHGARAAFREAVETLDATLDGAALTPEDADYPAACAGYNLAGERHPDVVVTAHSASDVVEAVSFAAAHGLPVAVVATGHHGTRPLRGGLLVTTAAMNEVHVDAAARRAVVAAGARWSDVVSRTAAQRLAPVHGSSGQVGAVGFTLGGGLSPVLGRKYGWGSDHVVSLDVVTASGELVRASAEDDADLFWALRGGRSNLGIVTSMEIELFPVERFIGGGLFYDGEHAAAVLAAFATATATAPDDLTLSLAFLRLPPVPGIPPLLAGRFVLHLRVAHLGDAAGADALLAPLRAAAPVVLDTIEETRVEDFERIHNDPVDPAPFSEETAMLADLDPSAQRALLDVVGPSTDTGLHIVELRHLGGAFDVTRPGAGAIVAPSASYVLWAVSIGMPESDAEGIAQARALVEAMRPSSTGTRYLNFAPDDGHPERSFSAADWERLLRVKAAVDPRNLFRTQQPLIES</sequence>
<evidence type="ECO:0000256" key="1">
    <source>
        <dbReference type="ARBA" id="ARBA00001974"/>
    </source>
</evidence>
<dbReference type="Proteomes" id="UP000295764">
    <property type="component" value="Unassembled WGS sequence"/>
</dbReference>
<dbReference type="InterPro" id="IPR006094">
    <property type="entry name" value="Oxid_FAD_bind_N"/>
</dbReference>
<reference evidence="7 8" key="1">
    <citation type="submission" date="2019-03" db="EMBL/GenBank/DDBJ databases">
        <title>Genomic analyses of the natural microbiome of Caenorhabditis elegans.</title>
        <authorList>
            <person name="Samuel B."/>
        </authorList>
    </citation>
    <scope>NUCLEOTIDE SEQUENCE [LARGE SCALE GENOMIC DNA]</scope>
    <source>
        <strain evidence="7 8">JUb65</strain>
    </source>
</reference>
<keyword evidence="5" id="KW-0560">Oxidoreductase</keyword>